<dbReference type="SUPFAM" id="SSF88723">
    <property type="entry name" value="PIN domain-like"/>
    <property type="match status" value="1"/>
</dbReference>
<dbReference type="Gene3D" id="3.40.50.1010">
    <property type="entry name" value="5'-nuclease"/>
    <property type="match status" value="1"/>
</dbReference>
<accession>A0A423Q1K0</accession>
<dbReference type="CDD" id="cd09873">
    <property type="entry name" value="PIN_Pae0151-like"/>
    <property type="match status" value="1"/>
</dbReference>
<dbReference type="Proteomes" id="UP000285123">
    <property type="component" value="Unassembled WGS sequence"/>
</dbReference>
<keyword evidence="1" id="KW-0460">Magnesium</keyword>
<dbReference type="RefSeq" id="WP_123590299.1">
    <property type="nucleotide sequence ID" value="NZ_AYKF01000066.1"/>
</dbReference>
<dbReference type="Pfam" id="PF01850">
    <property type="entry name" value="PIN"/>
    <property type="match status" value="1"/>
</dbReference>
<dbReference type="InterPro" id="IPR029060">
    <property type="entry name" value="PIN-like_dom_sf"/>
</dbReference>
<protein>
    <submittedName>
        <fullName evidence="3">Twitching motility protein PilT</fullName>
    </submittedName>
</protein>
<name>A0A423Q1K0_9GAMM</name>
<dbReference type="InterPro" id="IPR051619">
    <property type="entry name" value="TypeII_TA_RNase_PINc/VapC"/>
</dbReference>
<organism evidence="3 4">
    <name type="scientific">Salinisphaera orenii YIM 95161</name>
    <dbReference type="NCBI Taxonomy" id="1051139"/>
    <lineage>
        <taxon>Bacteria</taxon>
        <taxon>Pseudomonadati</taxon>
        <taxon>Pseudomonadota</taxon>
        <taxon>Gammaproteobacteria</taxon>
        <taxon>Salinisphaerales</taxon>
        <taxon>Salinisphaeraceae</taxon>
        <taxon>Salinisphaera</taxon>
    </lineage>
</organism>
<feature type="domain" description="PIN" evidence="2">
    <location>
        <begin position="4"/>
        <end position="133"/>
    </location>
</feature>
<dbReference type="InterPro" id="IPR044153">
    <property type="entry name" value="PIN_Pae0151-like"/>
</dbReference>
<proteinExistence type="predicted"/>
<dbReference type="PANTHER" id="PTHR35901">
    <property type="entry name" value="RIBONUCLEASE VAPC3"/>
    <property type="match status" value="1"/>
</dbReference>
<sequence length="140" mass="15099">MRFVVDNSVVMRWLFADGSDADRAYAEHVLDVLGGPNVQAIAPSIWPLEVANVISRAEARNVLVNARSAEFLRLLDALAIAVDGDTAEYALGTTLELARRYALSAYDAAYLELSLRESVPIATLDADLHQAAENAGVEAL</sequence>
<dbReference type="AlphaFoldDB" id="A0A423Q1K0"/>
<dbReference type="InterPro" id="IPR002716">
    <property type="entry name" value="PIN_dom"/>
</dbReference>
<reference evidence="3 4" key="1">
    <citation type="submission" date="2013-10" db="EMBL/GenBank/DDBJ databases">
        <title>Salinisphaera halophila YIM 95161 Genome Sequencing.</title>
        <authorList>
            <person name="Lai Q."/>
            <person name="Li C."/>
            <person name="Shao Z."/>
        </authorList>
    </citation>
    <scope>NUCLEOTIDE SEQUENCE [LARGE SCALE GENOMIC DNA]</scope>
    <source>
        <strain evidence="3 4">YIM 95161</strain>
    </source>
</reference>
<dbReference type="PANTHER" id="PTHR35901:SF1">
    <property type="entry name" value="EXONUCLEASE VAPC9"/>
    <property type="match status" value="1"/>
</dbReference>
<evidence type="ECO:0000256" key="1">
    <source>
        <dbReference type="ARBA" id="ARBA00022842"/>
    </source>
</evidence>
<evidence type="ECO:0000313" key="4">
    <source>
        <dbReference type="Proteomes" id="UP000285123"/>
    </source>
</evidence>
<gene>
    <name evidence="3" type="ORF">SAHL_05005</name>
</gene>
<evidence type="ECO:0000259" key="2">
    <source>
        <dbReference type="Pfam" id="PF01850"/>
    </source>
</evidence>
<dbReference type="EMBL" id="AYKF01000066">
    <property type="protein sequence ID" value="ROO32386.1"/>
    <property type="molecule type" value="Genomic_DNA"/>
</dbReference>
<dbReference type="OrthoDB" id="328160at2"/>
<evidence type="ECO:0000313" key="3">
    <source>
        <dbReference type="EMBL" id="ROO32386.1"/>
    </source>
</evidence>
<comment type="caution">
    <text evidence="3">The sequence shown here is derived from an EMBL/GenBank/DDBJ whole genome shotgun (WGS) entry which is preliminary data.</text>
</comment>